<evidence type="ECO:0000256" key="1">
    <source>
        <dbReference type="SAM" id="MobiDB-lite"/>
    </source>
</evidence>
<evidence type="ECO:0000313" key="3">
    <source>
        <dbReference type="Proteomes" id="UP001589813"/>
    </source>
</evidence>
<gene>
    <name evidence="2" type="ORF">ACFFJP_09970</name>
</gene>
<dbReference type="EMBL" id="JBHLXP010000001">
    <property type="protein sequence ID" value="MFC0048614.1"/>
    <property type="molecule type" value="Genomic_DNA"/>
</dbReference>
<accession>A0ABV6BCM3</accession>
<protein>
    <submittedName>
        <fullName evidence="2">L,D-transpeptidase</fullName>
    </submittedName>
</protein>
<name>A0ABV6BCM3_9GAMM</name>
<evidence type="ECO:0000313" key="2">
    <source>
        <dbReference type="EMBL" id="MFC0048614.1"/>
    </source>
</evidence>
<dbReference type="RefSeq" id="WP_377242962.1">
    <property type="nucleotide sequence ID" value="NZ_JBHLXP010000001.1"/>
</dbReference>
<dbReference type="PANTHER" id="PTHR38589">
    <property type="entry name" value="BLR0621 PROTEIN"/>
    <property type="match status" value="1"/>
</dbReference>
<proteinExistence type="predicted"/>
<sequence>MMRRPKQLAKSAVKSIILPLGLLLERATNRQSEDKNSWRWLTGVLPGSLLLLAGCSQSMQPAVQPVTAETVIPAGTTQLVVVISDGWDASSGQLYQFSRVAGQRWQDNGQTSQVDLGRNGTAWGLGLHPAQSEGPQKQEGDGKAPAGLFRLSAAFGAVPALATQMPYQQMSRFDYCIDVPTSPLYNQTLDIRQYRPEWTAGSSEPMRRDLIAKPDAVYEKGLFIDHNFSSGEARQTGAGSCIFMHLKSPDGRKTAGCTALTPEHLTALLQWLSPQAEPLYLLLPASEYQRLKQDWQLPQLPTVR</sequence>
<comment type="caution">
    <text evidence="2">The sequence shown here is derived from an EMBL/GenBank/DDBJ whole genome shotgun (WGS) entry which is preliminary data.</text>
</comment>
<dbReference type="Proteomes" id="UP001589813">
    <property type="component" value="Unassembled WGS sequence"/>
</dbReference>
<organism evidence="2 3">
    <name type="scientific">Rheinheimera tilapiae</name>
    <dbReference type="NCBI Taxonomy" id="875043"/>
    <lineage>
        <taxon>Bacteria</taxon>
        <taxon>Pseudomonadati</taxon>
        <taxon>Pseudomonadota</taxon>
        <taxon>Gammaproteobacteria</taxon>
        <taxon>Chromatiales</taxon>
        <taxon>Chromatiaceae</taxon>
        <taxon>Rheinheimera</taxon>
    </lineage>
</organism>
<reference evidence="2 3" key="1">
    <citation type="submission" date="2024-09" db="EMBL/GenBank/DDBJ databases">
        <authorList>
            <person name="Sun Q."/>
            <person name="Mori K."/>
        </authorList>
    </citation>
    <scope>NUCLEOTIDE SEQUENCE [LARGE SCALE GENOMIC DNA]</scope>
    <source>
        <strain evidence="2 3">KCTC 23315</strain>
    </source>
</reference>
<keyword evidence="3" id="KW-1185">Reference proteome</keyword>
<feature type="region of interest" description="Disordered" evidence="1">
    <location>
        <begin position="124"/>
        <end position="143"/>
    </location>
</feature>
<dbReference type="PANTHER" id="PTHR38589:SF1">
    <property type="entry name" value="BLR0621 PROTEIN"/>
    <property type="match status" value="1"/>
</dbReference>